<dbReference type="KEGG" id="ache:ACHE_20855S"/>
<dbReference type="AlphaFoldDB" id="A0A7R7ZLS2"/>
<dbReference type="EMBL" id="AP024417">
    <property type="protein sequence ID" value="BCR85397.1"/>
    <property type="molecule type" value="Genomic_DNA"/>
</dbReference>
<accession>A0A7R7ZLS2</accession>
<evidence type="ECO:0000259" key="1">
    <source>
        <dbReference type="SMART" id="SM01100"/>
    </source>
</evidence>
<keyword evidence="3" id="KW-1185">Reference proteome</keyword>
<dbReference type="Gene3D" id="1.10.8.20">
    <property type="entry name" value="N-terminal domain of phosphatidylinositol transfer protein sec14p"/>
    <property type="match status" value="1"/>
</dbReference>
<gene>
    <name evidence="2" type="ORF">ACHE_20855S</name>
</gene>
<dbReference type="SMART" id="SM01100">
    <property type="entry name" value="CRAL_TRIO_N"/>
    <property type="match status" value="1"/>
</dbReference>
<name>A0A7R7ZLS2_ASPCH</name>
<feature type="domain" description="CRAL/TRIO N-terminal" evidence="1">
    <location>
        <begin position="47"/>
        <end position="72"/>
    </location>
</feature>
<protein>
    <recommendedName>
        <fullName evidence="1">CRAL/TRIO N-terminal domain-containing protein</fullName>
    </recommendedName>
</protein>
<evidence type="ECO:0000313" key="3">
    <source>
        <dbReference type="Proteomes" id="UP000637239"/>
    </source>
</evidence>
<evidence type="ECO:0000313" key="2">
    <source>
        <dbReference type="EMBL" id="BCR85397.1"/>
    </source>
</evidence>
<dbReference type="InterPro" id="IPR011074">
    <property type="entry name" value="CRAL/TRIO_N_dom"/>
</dbReference>
<proteinExistence type="predicted"/>
<reference evidence="2" key="2">
    <citation type="submission" date="2021-02" db="EMBL/GenBank/DDBJ databases">
        <title>Aspergillus chevalieri M1 genome sequence.</title>
        <authorList>
            <person name="Kadooka C."/>
            <person name="Mori K."/>
            <person name="Futagami T."/>
        </authorList>
    </citation>
    <scope>NUCLEOTIDE SEQUENCE</scope>
    <source>
        <strain evidence="2">M1</strain>
    </source>
</reference>
<reference evidence="2" key="1">
    <citation type="submission" date="2021-01" db="EMBL/GenBank/DDBJ databases">
        <authorList>
            <consortium name="Aspergillus chevalieri M1 genome sequencing consortium"/>
            <person name="Kazuki M."/>
            <person name="Futagami T."/>
        </authorList>
    </citation>
    <scope>NUCLEOTIDE SEQUENCE</scope>
    <source>
        <strain evidence="2">M1</strain>
    </source>
</reference>
<dbReference type="RefSeq" id="XP_043133919.1">
    <property type="nucleotide sequence ID" value="XM_043285204.1"/>
</dbReference>
<dbReference type="GeneID" id="66979756"/>
<sequence>MQGDMMEKLTVDDTVALATFSQMCAEQGLLQQRPGLKEGDVSDGINDKTTLLRFLQACKMNHTDALEQFQKATKFHTEKKAIPLYDLISVDDYEDTRKLVSRMNFENGITAPLDELINLV</sequence>
<dbReference type="SUPFAM" id="SSF46938">
    <property type="entry name" value="CRAL/TRIO N-terminal domain"/>
    <property type="match status" value="1"/>
</dbReference>
<organism evidence="2 3">
    <name type="scientific">Aspergillus chevalieri</name>
    <name type="common">Eurotium chevalieri</name>
    <dbReference type="NCBI Taxonomy" id="182096"/>
    <lineage>
        <taxon>Eukaryota</taxon>
        <taxon>Fungi</taxon>
        <taxon>Dikarya</taxon>
        <taxon>Ascomycota</taxon>
        <taxon>Pezizomycotina</taxon>
        <taxon>Eurotiomycetes</taxon>
        <taxon>Eurotiomycetidae</taxon>
        <taxon>Eurotiales</taxon>
        <taxon>Aspergillaceae</taxon>
        <taxon>Aspergillus</taxon>
        <taxon>Aspergillus subgen. Aspergillus</taxon>
    </lineage>
</organism>
<dbReference type="InterPro" id="IPR036273">
    <property type="entry name" value="CRAL/TRIO_N_dom_sf"/>
</dbReference>
<dbReference type="Proteomes" id="UP000637239">
    <property type="component" value="Chromosome 2"/>
</dbReference>